<dbReference type="Proteomes" id="UP000320806">
    <property type="component" value="Unassembled WGS sequence"/>
</dbReference>
<dbReference type="OrthoDB" id="9769912at2"/>
<dbReference type="InterPro" id="IPR013750">
    <property type="entry name" value="GHMP_kinase_C_dom"/>
</dbReference>
<dbReference type="InterPro" id="IPR014721">
    <property type="entry name" value="Ribsml_uS5_D2-typ_fold_subgr"/>
</dbReference>
<dbReference type="SUPFAM" id="SSF54211">
    <property type="entry name" value="Ribosomal protein S5 domain 2-like"/>
    <property type="match status" value="1"/>
</dbReference>
<dbReference type="Pfam" id="PF08544">
    <property type="entry name" value="GHMP_kinases_C"/>
    <property type="match status" value="1"/>
</dbReference>
<feature type="domain" description="GHMP kinase C-terminal" evidence="15">
    <location>
        <begin position="232"/>
        <end position="274"/>
    </location>
</feature>
<keyword evidence="13" id="KW-0963">Cytoplasm</keyword>
<name>A0A542EEZ4_9MICO</name>
<evidence type="ECO:0000256" key="12">
    <source>
        <dbReference type="ARBA" id="ARBA00049954"/>
    </source>
</evidence>
<dbReference type="PANTHER" id="PTHR20861">
    <property type="entry name" value="HOMOSERINE/4-DIPHOSPHOCYTIDYL-2-C-METHYL-D-ERYTHRITOL KINASE"/>
    <property type="match status" value="1"/>
</dbReference>
<evidence type="ECO:0000259" key="14">
    <source>
        <dbReference type="Pfam" id="PF00288"/>
    </source>
</evidence>
<evidence type="ECO:0000313" key="17">
    <source>
        <dbReference type="Proteomes" id="UP000320806"/>
    </source>
</evidence>
<dbReference type="HAMAP" id="MF_00384">
    <property type="entry name" value="Homoser_kinase"/>
    <property type="match status" value="1"/>
</dbReference>
<dbReference type="SUPFAM" id="SSF55060">
    <property type="entry name" value="GHMP Kinase, C-terminal domain"/>
    <property type="match status" value="1"/>
</dbReference>
<evidence type="ECO:0000256" key="9">
    <source>
        <dbReference type="ARBA" id="ARBA00022777"/>
    </source>
</evidence>
<keyword evidence="8 13" id="KW-0547">Nucleotide-binding</keyword>
<dbReference type="GO" id="GO:0004413">
    <property type="term" value="F:homoserine kinase activity"/>
    <property type="evidence" value="ECO:0007669"/>
    <property type="project" value="UniProtKB-UniRule"/>
</dbReference>
<gene>
    <name evidence="13" type="primary">thrB</name>
    <name evidence="16" type="ORF">FB459_1338</name>
</gene>
<dbReference type="InterPro" id="IPR000870">
    <property type="entry name" value="Homoserine_kinase"/>
</dbReference>
<protein>
    <recommendedName>
        <fullName evidence="4 13">Homoserine kinase</fullName>
        <shortName evidence="13">HK</shortName>
        <shortName evidence="13">HSK</shortName>
        <ecNumber evidence="3 13">2.7.1.39</ecNumber>
    </recommendedName>
</protein>
<dbReference type="GO" id="GO:0005524">
    <property type="term" value="F:ATP binding"/>
    <property type="evidence" value="ECO:0007669"/>
    <property type="project" value="UniProtKB-UniRule"/>
</dbReference>
<evidence type="ECO:0000256" key="5">
    <source>
        <dbReference type="ARBA" id="ARBA00022605"/>
    </source>
</evidence>
<evidence type="ECO:0000256" key="6">
    <source>
        <dbReference type="ARBA" id="ARBA00022679"/>
    </source>
</evidence>
<keyword evidence="6 13" id="KW-0808">Transferase</keyword>
<keyword evidence="17" id="KW-1185">Reference proteome</keyword>
<dbReference type="InterPro" id="IPR006204">
    <property type="entry name" value="GHMP_kinase_N_dom"/>
</dbReference>
<dbReference type="EMBL" id="VFMO01000001">
    <property type="protein sequence ID" value="TQJ13901.1"/>
    <property type="molecule type" value="Genomic_DNA"/>
</dbReference>
<dbReference type="PIRSF" id="PIRSF000676">
    <property type="entry name" value="Homoser_kin"/>
    <property type="match status" value="1"/>
</dbReference>
<evidence type="ECO:0000256" key="11">
    <source>
        <dbReference type="ARBA" id="ARBA00049375"/>
    </source>
</evidence>
<keyword evidence="10 13" id="KW-0067">ATP-binding</keyword>
<dbReference type="InterPro" id="IPR036554">
    <property type="entry name" value="GHMP_kinase_C_sf"/>
</dbReference>
<dbReference type="GO" id="GO:0009088">
    <property type="term" value="P:threonine biosynthetic process"/>
    <property type="evidence" value="ECO:0007669"/>
    <property type="project" value="UniProtKB-UniRule"/>
</dbReference>
<evidence type="ECO:0000259" key="15">
    <source>
        <dbReference type="Pfam" id="PF08544"/>
    </source>
</evidence>
<proteinExistence type="inferred from homology"/>
<evidence type="ECO:0000256" key="1">
    <source>
        <dbReference type="ARBA" id="ARBA00005015"/>
    </source>
</evidence>
<keyword evidence="9 13" id="KW-0418">Kinase</keyword>
<dbReference type="EC" id="2.7.1.39" evidence="3 13"/>
<dbReference type="PROSITE" id="PS00627">
    <property type="entry name" value="GHMP_KINASES_ATP"/>
    <property type="match status" value="1"/>
</dbReference>
<dbReference type="InterPro" id="IPR006203">
    <property type="entry name" value="GHMP_knse_ATP-bd_CS"/>
</dbReference>
<feature type="binding site" evidence="13">
    <location>
        <begin position="97"/>
        <end position="107"/>
    </location>
    <ligand>
        <name>ATP</name>
        <dbReference type="ChEBI" id="CHEBI:30616"/>
    </ligand>
</feature>
<dbReference type="Gene3D" id="3.30.230.10">
    <property type="match status" value="1"/>
</dbReference>
<dbReference type="GO" id="GO:0005737">
    <property type="term" value="C:cytoplasm"/>
    <property type="evidence" value="ECO:0007669"/>
    <property type="project" value="UniProtKB-SubCell"/>
</dbReference>
<comment type="caution">
    <text evidence="16">The sequence shown here is derived from an EMBL/GenBank/DDBJ whole genome shotgun (WGS) entry which is preliminary data.</text>
</comment>
<comment type="subcellular location">
    <subcellularLocation>
        <location evidence="13">Cytoplasm</location>
    </subcellularLocation>
</comment>
<evidence type="ECO:0000256" key="8">
    <source>
        <dbReference type="ARBA" id="ARBA00022741"/>
    </source>
</evidence>
<dbReference type="PRINTS" id="PR00958">
    <property type="entry name" value="HOMSERKINASE"/>
</dbReference>
<dbReference type="InterPro" id="IPR020568">
    <property type="entry name" value="Ribosomal_Su5_D2-typ_SF"/>
</dbReference>
<dbReference type="PANTHER" id="PTHR20861:SF1">
    <property type="entry name" value="HOMOSERINE KINASE"/>
    <property type="match status" value="1"/>
</dbReference>
<dbReference type="UniPathway" id="UPA00050">
    <property type="reaction ID" value="UER00064"/>
</dbReference>
<sequence>MSRNVIEPGRHVRVDVPASSANLGPGFDSLGLGIEIRDVVEASVEGDRLIIEVEGAGAGEVPLDDRHLVHRSMLALWERLEVEPPAGLKLLCRNEIPHSRGLGSSASAIVAGVAAACALVRGELDDDSITLVNDVASALEGHPDNASASVYGGFTSSWFDEQDQAWRTARPGLHPDVDVAVFVPGFTLSTDKARAALPAQVTLADAARNAGRAALLVHALTTDPGRLLPATADWLHQENRRPAYPASMALVDSLRGHGHAAFISGAGPTVLVLGVGESLRDLSAPNDDWILLRPGIATHGVRVVSHNSR</sequence>
<evidence type="ECO:0000256" key="4">
    <source>
        <dbReference type="ARBA" id="ARBA00017858"/>
    </source>
</evidence>
<dbReference type="Pfam" id="PF00288">
    <property type="entry name" value="GHMP_kinases_N"/>
    <property type="match status" value="1"/>
</dbReference>
<evidence type="ECO:0000256" key="10">
    <source>
        <dbReference type="ARBA" id="ARBA00022840"/>
    </source>
</evidence>
<evidence type="ECO:0000256" key="7">
    <source>
        <dbReference type="ARBA" id="ARBA00022697"/>
    </source>
</evidence>
<evidence type="ECO:0000256" key="3">
    <source>
        <dbReference type="ARBA" id="ARBA00012078"/>
    </source>
</evidence>
<comment type="similarity">
    <text evidence="2 13">Belongs to the GHMP kinase family. Homoserine kinase subfamily.</text>
</comment>
<dbReference type="RefSeq" id="WP_129624767.1">
    <property type="nucleotide sequence ID" value="NZ_BAABCI010000002.1"/>
</dbReference>
<keyword evidence="7 13" id="KW-0791">Threonine biosynthesis</keyword>
<dbReference type="NCBIfam" id="TIGR00191">
    <property type="entry name" value="thrB"/>
    <property type="match status" value="1"/>
</dbReference>
<reference evidence="16 17" key="1">
    <citation type="submission" date="2019-06" db="EMBL/GenBank/DDBJ databases">
        <title>Sequencing the genomes of 1000 actinobacteria strains.</title>
        <authorList>
            <person name="Klenk H.-P."/>
        </authorList>
    </citation>
    <scope>NUCLEOTIDE SEQUENCE [LARGE SCALE GENOMIC DNA]</scope>
    <source>
        <strain evidence="16 17">DSM 19828</strain>
    </source>
</reference>
<evidence type="ECO:0000256" key="2">
    <source>
        <dbReference type="ARBA" id="ARBA00007370"/>
    </source>
</evidence>
<dbReference type="AlphaFoldDB" id="A0A542EEZ4"/>
<evidence type="ECO:0000256" key="13">
    <source>
        <dbReference type="HAMAP-Rule" id="MF_00384"/>
    </source>
</evidence>
<evidence type="ECO:0000313" key="16">
    <source>
        <dbReference type="EMBL" id="TQJ13901.1"/>
    </source>
</evidence>
<accession>A0A542EEZ4</accession>
<comment type="function">
    <text evidence="12 13">Catalyzes the ATP-dependent phosphorylation of L-homoserine to L-homoserine phosphate.</text>
</comment>
<feature type="domain" description="GHMP kinase N-terminal" evidence="14">
    <location>
        <begin position="69"/>
        <end position="153"/>
    </location>
</feature>
<comment type="catalytic activity">
    <reaction evidence="11 13">
        <text>L-homoserine + ATP = O-phospho-L-homoserine + ADP + H(+)</text>
        <dbReference type="Rhea" id="RHEA:13985"/>
        <dbReference type="ChEBI" id="CHEBI:15378"/>
        <dbReference type="ChEBI" id="CHEBI:30616"/>
        <dbReference type="ChEBI" id="CHEBI:57476"/>
        <dbReference type="ChEBI" id="CHEBI:57590"/>
        <dbReference type="ChEBI" id="CHEBI:456216"/>
        <dbReference type="EC" id="2.7.1.39"/>
    </reaction>
</comment>
<organism evidence="16 17">
    <name type="scientific">Yimella lutea</name>
    <dbReference type="NCBI Taxonomy" id="587872"/>
    <lineage>
        <taxon>Bacteria</taxon>
        <taxon>Bacillati</taxon>
        <taxon>Actinomycetota</taxon>
        <taxon>Actinomycetes</taxon>
        <taxon>Micrococcales</taxon>
        <taxon>Dermacoccaceae</taxon>
        <taxon>Yimella</taxon>
    </lineage>
</organism>
<keyword evidence="5 13" id="KW-0028">Amino-acid biosynthesis</keyword>
<dbReference type="Gene3D" id="3.30.70.890">
    <property type="entry name" value="GHMP kinase, C-terminal domain"/>
    <property type="match status" value="1"/>
</dbReference>
<comment type="pathway">
    <text evidence="1 13">Amino-acid biosynthesis; L-threonine biosynthesis; L-threonine from L-aspartate: step 4/5.</text>
</comment>